<gene>
    <name evidence="1" type="ORF">EYF80_035330</name>
</gene>
<keyword evidence="2" id="KW-1185">Reference proteome</keyword>
<dbReference type="AlphaFoldDB" id="A0A4Z2GMH2"/>
<protein>
    <submittedName>
        <fullName evidence="1">Uncharacterized protein</fullName>
    </submittedName>
</protein>
<organism evidence="1 2">
    <name type="scientific">Liparis tanakae</name>
    <name type="common">Tanaka's snailfish</name>
    <dbReference type="NCBI Taxonomy" id="230148"/>
    <lineage>
        <taxon>Eukaryota</taxon>
        <taxon>Metazoa</taxon>
        <taxon>Chordata</taxon>
        <taxon>Craniata</taxon>
        <taxon>Vertebrata</taxon>
        <taxon>Euteleostomi</taxon>
        <taxon>Actinopterygii</taxon>
        <taxon>Neopterygii</taxon>
        <taxon>Teleostei</taxon>
        <taxon>Neoteleostei</taxon>
        <taxon>Acanthomorphata</taxon>
        <taxon>Eupercaria</taxon>
        <taxon>Perciformes</taxon>
        <taxon>Cottioidei</taxon>
        <taxon>Cottales</taxon>
        <taxon>Liparidae</taxon>
        <taxon>Liparis</taxon>
    </lineage>
</organism>
<proteinExistence type="predicted"/>
<accession>A0A4Z2GMH2</accession>
<evidence type="ECO:0000313" key="1">
    <source>
        <dbReference type="EMBL" id="TNN54421.1"/>
    </source>
</evidence>
<reference evidence="1 2" key="1">
    <citation type="submission" date="2019-03" db="EMBL/GenBank/DDBJ databases">
        <title>First draft genome of Liparis tanakae, snailfish: a comprehensive survey of snailfish specific genes.</title>
        <authorList>
            <person name="Kim W."/>
            <person name="Song I."/>
            <person name="Jeong J.-H."/>
            <person name="Kim D."/>
            <person name="Kim S."/>
            <person name="Ryu S."/>
            <person name="Song J.Y."/>
            <person name="Lee S.K."/>
        </authorList>
    </citation>
    <scope>NUCLEOTIDE SEQUENCE [LARGE SCALE GENOMIC DNA]</scope>
    <source>
        <tissue evidence="1">Muscle</tissue>
    </source>
</reference>
<name>A0A4Z2GMH2_9TELE</name>
<comment type="caution">
    <text evidence="1">The sequence shown here is derived from an EMBL/GenBank/DDBJ whole genome shotgun (WGS) entry which is preliminary data.</text>
</comment>
<dbReference type="Proteomes" id="UP000314294">
    <property type="component" value="Unassembled WGS sequence"/>
</dbReference>
<evidence type="ECO:0000313" key="2">
    <source>
        <dbReference type="Proteomes" id="UP000314294"/>
    </source>
</evidence>
<dbReference type="EMBL" id="SRLO01000484">
    <property type="protein sequence ID" value="TNN54421.1"/>
    <property type="molecule type" value="Genomic_DNA"/>
</dbReference>
<sequence>MESQNVTGPTQSCLLCGCGPVGVIRHGNAHAADSRGDTAPGVAVAAAADETVSGRHGSDEAEFHPPVFSPSFSVLSIPAAPGLLHCS</sequence>